<reference evidence="12 13" key="1">
    <citation type="journal article" date="2020" name="Cell">
        <title>Large-Scale Comparative Analyses of Tick Genomes Elucidate Their Genetic Diversity and Vector Capacities.</title>
        <authorList>
            <consortium name="Tick Genome and Microbiome Consortium (TIGMIC)"/>
            <person name="Jia N."/>
            <person name="Wang J."/>
            <person name="Shi W."/>
            <person name="Du L."/>
            <person name="Sun Y."/>
            <person name="Zhan W."/>
            <person name="Jiang J.F."/>
            <person name="Wang Q."/>
            <person name="Zhang B."/>
            <person name="Ji P."/>
            <person name="Bell-Sakyi L."/>
            <person name="Cui X.M."/>
            <person name="Yuan T.T."/>
            <person name="Jiang B.G."/>
            <person name="Yang W.F."/>
            <person name="Lam T.T."/>
            <person name="Chang Q.C."/>
            <person name="Ding S.J."/>
            <person name="Wang X.J."/>
            <person name="Zhu J.G."/>
            <person name="Ruan X.D."/>
            <person name="Zhao L."/>
            <person name="Wei J.T."/>
            <person name="Ye R.Z."/>
            <person name="Que T.C."/>
            <person name="Du C.H."/>
            <person name="Zhou Y.H."/>
            <person name="Cheng J.X."/>
            <person name="Dai P.F."/>
            <person name="Guo W.B."/>
            <person name="Han X.H."/>
            <person name="Huang E.J."/>
            <person name="Li L.F."/>
            <person name="Wei W."/>
            <person name="Gao Y.C."/>
            <person name="Liu J.Z."/>
            <person name="Shao H.Z."/>
            <person name="Wang X."/>
            <person name="Wang C.C."/>
            <person name="Yang T.C."/>
            <person name="Huo Q.B."/>
            <person name="Li W."/>
            <person name="Chen H.Y."/>
            <person name="Chen S.E."/>
            <person name="Zhou L.G."/>
            <person name="Ni X.B."/>
            <person name="Tian J.H."/>
            <person name="Sheng Y."/>
            <person name="Liu T."/>
            <person name="Pan Y.S."/>
            <person name="Xia L.Y."/>
            <person name="Li J."/>
            <person name="Zhao F."/>
            <person name="Cao W.C."/>
        </authorList>
    </citation>
    <scope>NUCLEOTIDE SEQUENCE [LARGE SCALE GENOMIC DNA]</scope>
    <source>
        <strain evidence="12">HaeL-2018</strain>
    </source>
</reference>
<evidence type="ECO:0000256" key="10">
    <source>
        <dbReference type="RuleBase" id="RU000488"/>
    </source>
</evidence>
<dbReference type="GO" id="GO:1990575">
    <property type="term" value="P:mitochondrial L-ornithine transmembrane transport"/>
    <property type="evidence" value="ECO:0007669"/>
    <property type="project" value="TreeGrafter"/>
</dbReference>
<keyword evidence="8 9" id="KW-0472">Membrane</keyword>
<evidence type="ECO:0000256" key="5">
    <source>
        <dbReference type="ARBA" id="ARBA00022737"/>
    </source>
</evidence>
<dbReference type="GO" id="GO:0000064">
    <property type="term" value="F:L-ornithine transmembrane transporter activity"/>
    <property type="evidence" value="ECO:0007669"/>
    <property type="project" value="TreeGrafter"/>
</dbReference>
<feature type="transmembrane region" description="Helical" evidence="11">
    <location>
        <begin position="95"/>
        <end position="116"/>
    </location>
</feature>
<dbReference type="Gene3D" id="1.50.40.10">
    <property type="entry name" value="Mitochondrial carrier domain"/>
    <property type="match status" value="1"/>
</dbReference>
<evidence type="ECO:0000256" key="3">
    <source>
        <dbReference type="ARBA" id="ARBA00022448"/>
    </source>
</evidence>
<evidence type="ECO:0000256" key="1">
    <source>
        <dbReference type="ARBA" id="ARBA00004225"/>
    </source>
</evidence>
<evidence type="ECO:0000313" key="13">
    <source>
        <dbReference type="Proteomes" id="UP000821853"/>
    </source>
</evidence>
<dbReference type="InterPro" id="IPR023395">
    <property type="entry name" value="MCP_dom_sf"/>
</dbReference>
<dbReference type="OrthoDB" id="193856at2759"/>
<sequence length="223" mass="25098">MTHNEERTHWFKEGAIGLGGESSQLHNHVYTPGNLVCLFCGAFCSRKTRLFQLQPSLRVVVGGVIASTARAIIECPLEYAKISRQIGQTWTLRKVYTGFGVTWLRTVGLMTSYFIFLDSGRRNLSEYFQRPVLGPFLISGLAATAAWWIVWPLEYMKSQVQGHYGREVSLLQRMRTVYSQKGGWTAMYRGLAPGSIRSFVANGTSMIVMSYAQRKVTELGLRG</sequence>
<dbReference type="PANTHER" id="PTHR45624:SF58">
    <property type="entry name" value="CARRIER PROTEIN, PUTATIVE-RELATED"/>
    <property type="match status" value="1"/>
</dbReference>
<dbReference type="InterPro" id="IPR050567">
    <property type="entry name" value="Mitochondrial_Carrier"/>
</dbReference>
<keyword evidence="7" id="KW-0496">Mitochondrion</keyword>
<keyword evidence="6 11" id="KW-1133">Transmembrane helix</keyword>
<comment type="similarity">
    <text evidence="2 10">Belongs to the mitochondrial carrier (TC 2.A.29) family.</text>
</comment>
<feature type="transmembrane region" description="Helical" evidence="11">
    <location>
        <begin position="136"/>
        <end position="153"/>
    </location>
</feature>
<dbReference type="EMBL" id="JABSTR010000004">
    <property type="protein sequence ID" value="KAH9367096.1"/>
    <property type="molecule type" value="Genomic_DNA"/>
</dbReference>
<organism evidence="12 13">
    <name type="scientific">Haemaphysalis longicornis</name>
    <name type="common">Bush tick</name>
    <dbReference type="NCBI Taxonomy" id="44386"/>
    <lineage>
        <taxon>Eukaryota</taxon>
        <taxon>Metazoa</taxon>
        <taxon>Ecdysozoa</taxon>
        <taxon>Arthropoda</taxon>
        <taxon>Chelicerata</taxon>
        <taxon>Arachnida</taxon>
        <taxon>Acari</taxon>
        <taxon>Parasitiformes</taxon>
        <taxon>Ixodida</taxon>
        <taxon>Ixodoidea</taxon>
        <taxon>Ixodidae</taxon>
        <taxon>Haemaphysalinae</taxon>
        <taxon>Haemaphysalis</taxon>
    </lineage>
</organism>
<dbReference type="Pfam" id="PF00153">
    <property type="entry name" value="Mito_carr"/>
    <property type="match status" value="1"/>
</dbReference>
<keyword evidence="3 10" id="KW-0813">Transport</keyword>
<dbReference type="PANTHER" id="PTHR45624">
    <property type="entry name" value="MITOCHONDRIAL BASIC AMINO ACIDS TRANSPORTER-RELATED"/>
    <property type="match status" value="1"/>
</dbReference>
<dbReference type="PROSITE" id="PS50920">
    <property type="entry name" value="SOLCAR"/>
    <property type="match status" value="1"/>
</dbReference>
<comment type="caution">
    <text evidence="12">The sequence shown here is derived from an EMBL/GenBank/DDBJ whole genome shotgun (WGS) entry which is preliminary data.</text>
</comment>
<evidence type="ECO:0000313" key="12">
    <source>
        <dbReference type="EMBL" id="KAH9367096.1"/>
    </source>
</evidence>
<evidence type="ECO:0000256" key="9">
    <source>
        <dbReference type="PROSITE-ProRule" id="PRU00282"/>
    </source>
</evidence>
<keyword evidence="5" id="KW-0677">Repeat</keyword>
<dbReference type="InterPro" id="IPR018108">
    <property type="entry name" value="MCP_transmembrane"/>
</dbReference>
<keyword evidence="4 9" id="KW-0812">Transmembrane</keyword>
<dbReference type="OMA" id="GFWVVWP"/>
<dbReference type="Proteomes" id="UP000821853">
    <property type="component" value="Chromosome 2"/>
</dbReference>
<feature type="repeat" description="Solcar" evidence="9">
    <location>
        <begin position="134"/>
        <end position="215"/>
    </location>
</feature>
<dbReference type="VEuPathDB" id="VectorBase:HLOH_045204"/>
<dbReference type="GO" id="GO:0031966">
    <property type="term" value="C:mitochondrial membrane"/>
    <property type="evidence" value="ECO:0007669"/>
    <property type="project" value="UniProtKB-SubCell"/>
</dbReference>
<evidence type="ECO:0000256" key="11">
    <source>
        <dbReference type="SAM" id="Phobius"/>
    </source>
</evidence>
<evidence type="ECO:0000256" key="4">
    <source>
        <dbReference type="ARBA" id="ARBA00022692"/>
    </source>
</evidence>
<evidence type="ECO:0000256" key="2">
    <source>
        <dbReference type="ARBA" id="ARBA00006375"/>
    </source>
</evidence>
<evidence type="ECO:0000256" key="8">
    <source>
        <dbReference type="ARBA" id="ARBA00023136"/>
    </source>
</evidence>
<evidence type="ECO:0000256" key="7">
    <source>
        <dbReference type="ARBA" id="ARBA00023128"/>
    </source>
</evidence>
<keyword evidence="13" id="KW-1185">Reference proteome</keyword>
<proteinExistence type="inferred from homology"/>
<accession>A0A9J6FXI9</accession>
<dbReference type="SUPFAM" id="SSF103506">
    <property type="entry name" value="Mitochondrial carrier"/>
    <property type="match status" value="1"/>
</dbReference>
<name>A0A9J6FXI9_HAELO</name>
<protein>
    <submittedName>
        <fullName evidence="12">Uncharacterized protein</fullName>
    </submittedName>
</protein>
<gene>
    <name evidence="12" type="ORF">HPB48_011021</name>
</gene>
<comment type="subcellular location">
    <subcellularLocation>
        <location evidence="1">Mitochondrion membrane</location>
        <topology evidence="1">Multi-pass membrane protein</topology>
    </subcellularLocation>
</comment>
<dbReference type="AlphaFoldDB" id="A0A9J6FXI9"/>
<evidence type="ECO:0000256" key="6">
    <source>
        <dbReference type="ARBA" id="ARBA00022989"/>
    </source>
</evidence>